<evidence type="ECO:0000313" key="2">
    <source>
        <dbReference type="Proteomes" id="UP001311232"/>
    </source>
</evidence>
<dbReference type="Proteomes" id="UP001311232">
    <property type="component" value="Unassembled WGS sequence"/>
</dbReference>
<reference evidence="1 2" key="1">
    <citation type="submission" date="2021-06" db="EMBL/GenBank/DDBJ databases">
        <authorList>
            <person name="Palmer J.M."/>
        </authorList>
    </citation>
    <scope>NUCLEOTIDE SEQUENCE [LARGE SCALE GENOMIC DNA]</scope>
    <source>
        <strain evidence="1 2">MEX-2019</strain>
        <tissue evidence="1">Muscle</tissue>
    </source>
</reference>
<organism evidence="1 2">
    <name type="scientific">Crenichthys baileyi</name>
    <name type="common">White River springfish</name>
    <dbReference type="NCBI Taxonomy" id="28760"/>
    <lineage>
        <taxon>Eukaryota</taxon>
        <taxon>Metazoa</taxon>
        <taxon>Chordata</taxon>
        <taxon>Craniata</taxon>
        <taxon>Vertebrata</taxon>
        <taxon>Euteleostomi</taxon>
        <taxon>Actinopterygii</taxon>
        <taxon>Neopterygii</taxon>
        <taxon>Teleostei</taxon>
        <taxon>Neoteleostei</taxon>
        <taxon>Acanthomorphata</taxon>
        <taxon>Ovalentaria</taxon>
        <taxon>Atherinomorphae</taxon>
        <taxon>Cyprinodontiformes</taxon>
        <taxon>Goodeidae</taxon>
        <taxon>Crenichthys</taxon>
    </lineage>
</organism>
<protein>
    <submittedName>
        <fullName evidence="1">Uncharacterized protein</fullName>
    </submittedName>
</protein>
<sequence length="189" mass="20913">MDTDATHQSHSAVRSSVLCRHLPASTSWLGVKTFTIPHGSWTLSAPLCCIVTGYVSHLVLAHASASFPPFRLGGSLHCLLRHPVPPRTIRAFYTVDHVFVVCIMTVHPPSTVPPHSSYYTDFLRSSRAHSSFITLFIELARIFPFRSIPATRGCTTLPTTHVDTDPPVTYSPAIVTRFHNLRPCSHALF</sequence>
<accession>A0AAV9S9L6</accession>
<comment type="caution">
    <text evidence="1">The sequence shown here is derived from an EMBL/GenBank/DDBJ whole genome shotgun (WGS) entry which is preliminary data.</text>
</comment>
<dbReference type="EMBL" id="JAHHUM010000649">
    <property type="protein sequence ID" value="KAK5617990.1"/>
    <property type="molecule type" value="Genomic_DNA"/>
</dbReference>
<keyword evidence="2" id="KW-1185">Reference proteome</keyword>
<dbReference type="AlphaFoldDB" id="A0AAV9S9L6"/>
<evidence type="ECO:0000313" key="1">
    <source>
        <dbReference type="EMBL" id="KAK5617990.1"/>
    </source>
</evidence>
<gene>
    <name evidence="1" type="ORF">CRENBAI_023822</name>
</gene>
<name>A0AAV9S9L6_9TELE</name>
<proteinExistence type="predicted"/>